<gene>
    <name evidence="1" type="ORF">SAMN05661044_05252</name>
</gene>
<accession>A0A1H7YIX4</accession>
<dbReference type="Proteomes" id="UP000199421">
    <property type="component" value="Unassembled WGS sequence"/>
</dbReference>
<dbReference type="EMBL" id="FOAF01000013">
    <property type="protein sequence ID" value="SEM46050.1"/>
    <property type="molecule type" value="Genomic_DNA"/>
</dbReference>
<proteinExistence type="predicted"/>
<evidence type="ECO:0000313" key="2">
    <source>
        <dbReference type="Proteomes" id="UP000199421"/>
    </source>
</evidence>
<dbReference type="OrthoDB" id="702709at2"/>
<sequence length="357" mass="42421">MKTNQSPTNPMHFRYLNEEAIQNPLIFIEEFCHNITSIELFRQDLLTLFQAACTRKIDNNGKYYLNPSDYVFDYKQSIHVIEALWAFFHQSPQDLTLSETHPYYQKSQWKKDRIDIESRLASPVKHFRKLENAEINNIMFFLQDLFNYRDLSEWREVLDDMLYYAHAEEGLGYGSEICSELIPIMDYLEKIAEAIFLIADITISKQEQNNPFLLANYTSTIQRVSKEPEHSTPPNMIGDYSEQCLDDDNFTEGLVQYLTTYWHHLEVSASTPTYGPVMLSEELEKEIITYFETFHPKFLTRNFRRIYLHSVEHIFTNGTPYYHDELLNFTYQMDALFDLLELAEEETQHWPQENRLN</sequence>
<dbReference type="AlphaFoldDB" id="A0A1H7YIX4"/>
<name>A0A1H7YIX4_OLID1</name>
<dbReference type="RefSeq" id="WP_093331983.1">
    <property type="nucleotide sequence ID" value="NZ_FOAF01000013.1"/>
</dbReference>
<reference evidence="2" key="1">
    <citation type="submission" date="2016-10" db="EMBL/GenBank/DDBJ databases">
        <authorList>
            <person name="Varghese N."/>
            <person name="Submissions S."/>
        </authorList>
    </citation>
    <scope>NUCLEOTIDE SEQUENCE [LARGE SCALE GENOMIC DNA]</scope>
    <source>
        <strain evidence="2">DSM 18733</strain>
    </source>
</reference>
<organism evidence="1 2">
    <name type="scientific">Olivibacter domesticus</name>
    <name type="common">Pseudosphingobacterium domesticum</name>
    <dbReference type="NCBI Taxonomy" id="407022"/>
    <lineage>
        <taxon>Bacteria</taxon>
        <taxon>Pseudomonadati</taxon>
        <taxon>Bacteroidota</taxon>
        <taxon>Sphingobacteriia</taxon>
        <taxon>Sphingobacteriales</taxon>
        <taxon>Sphingobacteriaceae</taxon>
        <taxon>Olivibacter</taxon>
    </lineage>
</organism>
<protein>
    <submittedName>
        <fullName evidence="1">Uncharacterized protein</fullName>
    </submittedName>
</protein>
<evidence type="ECO:0000313" key="1">
    <source>
        <dbReference type="EMBL" id="SEM46050.1"/>
    </source>
</evidence>
<keyword evidence="2" id="KW-1185">Reference proteome</keyword>